<feature type="transmembrane region" description="Helical" evidence="5">
    <location>
        <begin position="45"/>
        <end position="73"/>
    </location>
</feature>
<feature type="transmembrane region" description="Helical" evidence="5">
    <location>
        <begin position="160"/>
        <end position="180"/>
    </location>
</feature>
<dbReference type="Pfam" id="PF13515">
    <property type="entry name" value="FUSC_2"/>
    <property type="match status" value="1"/>
</dbReference>
<dbReference type="AlphaFoldDB" id="A0AA42CJL4"/>
<feature type="transmembrane region" description="Helical" evidence="5">
    <location>
        <begin position="85"/>
        <end position="102"/>
    </location>
</feature>
<reference evidence="7" key="1">
    <citation type="submission" date="2022-05" db="EMBL/GenBank/DDBJ databases">
        <authorList>
            <person name="Pankratov T."/>
        </authorList>
    </citation>
    <scope>NUCLEOTIDE SEQUENCE</scope>
    <source>
        <strain evidence="7">BP6-180914</strain>
    </source>
</reference>
<keyword evidence="2 5" id="KW-0812">Transmembrane</keyword>
<proteinExistence type="predicted"/>
<feature type="transmembrane region" description="Helical" evidence="5">
    <location>
        <begin position="475"/>
        <end position="495"/>
    </location>
</feature>
<feature type="transmembrane region" description="Helical" evidence="5">
    <location>
        <begin position="387"/>
        <end position="404"/>
    </location>
</feature>
<feature type="transmembrane region" description="Helical" evidence="5">
    <location>
        <begin position="507"/>
        <end position="530"/>
    </location>
</feature>
<evidence type="ECO:0000313" key="8">
    <source>
        <dbReference type="Proteomes" id="UP001165667"/>
    </source>
</evidence>
<keyword evidence="8" id="KW-1185">Reference proteome</keyword>
<evidence type="ECO:0000259" key="6">
    <source>
        <dbReference type="Pfam" id="PF13515"/>
    </source>
</evidence>
<evidence type="ECO:0000256" key="2">
    <source>
        <dbReference type="ARBA" id="ARBA00022692"/>
    </source>
</evidence>
<dbReference type="InterPro" id="IPR049453">
    <property type="entry name" value="Memb_transporter_dom"/>
</dbReference>
<name>A0AA42CJL4_9HYPH</name>
<protein>
    <submittedName>
        <fullName evidence="7">FUSC family protein</fullName>
    </submittedName>
</protein>
<keyword evidence="4 5" id="KW-0472">Membrane</keyword>
<dbReference type="EMBL" id="JAMOIM010000005">
    <property type="protein sequence ID" value="MCW6508206.1"/>
    <property type="molecule type" value="Genomic_DNA"/>
</dbReference>
<evidence type="ECO:0000256" key="1">
    <source>
        <dbReference type="ARBA" id="ARBA00004141"/>
    </source>
</evidence>
<feature type="domain" description="Integral membrane bound transporter" evidence="6">
    <location>
        <begin position="401"/>
        <end position="521"/>
    </location>
</feature>
<organism evidence="7 8">
    <name type="scientific">Lichenifustis flavocetrariae</name>
    <dbReference type="NCBI Taxonomy" id="2949735"/>
    <lineage>
        <taxon>Bacteria</taxon>
        <taxon>Pseudomonadati</taxon>
        <taxon>Pseudomonadota</taxon>
        <taxon>Alphaproteobacteria</taxon>
        <taxon>Hyphomicrobiales</taxon>
        <taxon>Lichenihabitantaceae</taxon>
        <taxon>Lichenifustis</taxon>
    </lineage>
</organism>
<comment type="caution">
    <text evidence="7">The sequence shown here is derived from an EMBL/GenBank/DDBJ whole genome shotgun (WGS) entry which is preliminary data.</text>
</comment>
<evidence type="ECO:0000256" key="4">
    <source>
        <dbReference type="ARBA" id="ARBA00023136"/>
    </source>
</evidence>
<comment type="subcellular location">
    <subcellularLocation>
        <location evidence="1">Membrane</location>
        <topology evidence="1">Multi-pass membrane protein</topology>
    </subcellularLocation>
</comment>
<sequence length="685" mass="74306">MRTDRTRRSWFERGTVNNPGPHLDRLPVAIDTSALSLTEGVRAAFASGLVLLCGLVLHFPSLLMVAFAAMLTCFCDVGGPLPTRIRALMVFVIGGALCWMSFGWLRGFGPVVVVPLAGIAIFLFSMARVWGLAAQTVGNVLIVTLALAVDKPLTLEEAGIVALSFVVGGLWSVFLTLVIWRVQPLKPASQAVRRIWINLAVLCRDLRATLARPSLTRLDAHARSHRRATRLAIEEARTALSDVVRARGPLSPEVQRLELRIEIAESIFGALIALSDVLEGLGPKPRLQAARVLRLLYPLLKLEDRGLLADTRRLDPVLTRMAGFAQDPGLAPIVARVLDALRTTIRLRDPEDLAPQTSCQTRSSAMTAALDPIRDNLTWQSAILRHAVRATFVTTPVLAWSVIWPTAYGHWMTITLALSMQPYFAATWQRVLERVGGTLLGGLIGASMAFLPQSIEVKAVLLVPLCIIGFSARQVSYGAYVACLTPLVVVLFDVVEPGHSDATIAAMRLFYTGAGGLLAIAACMVLWPSWEPDRLLGELKKTLMAYARFADATFAARLSDAARPAAERARREAGVANNNLEASLSRSLQEPRRGRNRQVEASLTIDAALRRLGATLITLQHESDASADAQAELVQWHNWLTAALIALAEDRRAAAPPPVAAPNGSLARLQRAVVMVDSAMVEARG</sequence>
<gene>
    <name evidence="7" type="ORF">M8523_09250</name>
</gene>
<keyword evidence="3 5" id="KW-1133">Transmembrane helix</keyword>
<dbReference type="RefSeq" id="WP_282584578.1">
    <property type="nucleotide sequence ID" value="NZ_JAMOIM010000005.1"/>
</dbReference>
<evidence type="ECO:0000313" key="7">
    <source>
        <dbReference type="EMBL" id="MCW6508206.1"/>
    </source>
</evidence>
<dbReference type="GO" id="GO:0016020">
    <property type="term" value="C:membrane"/>
    <property type="evidence" value="ECO:0007669"/>
    <property type="project" value="UniProtKB-SubCell"/>
</dbReference>
<dbReference type="Proteomes" id="UP001165667">
    <property type="component" value="Unassembled WGS sequence"/>
</dbReference>
<dbReference type="PANTHER" id="PTHR31086">
    <property type="entry name" value="ALUMINUM-ACTIVATED MALATE TRANSPORTER 10"/>
    <property type="match status" value="1"/>
</dbReference>
<accession>A0AA42CJL4</accession>
<evidence type="ECO:0000256" key="5">
    <source>
        <dbReference type="SAM" id="Phobius"/>
    </source>
</evidence>
<feature type="transmembrane region" description="Helical" evidence="5">
    <location>
        <begin position="108"/>
        <end position="124"/>
    </location>
</feature>
<evidence type="ECO:0000256" key="3">
    <source>
        <dbReference type="ARBA" id="ARBA00022989"/>
    </source>
</evidence>